<organism evidence="2 3">
    <name type="scientific">Wickerhamomyces pijperi</name>
    <name type="common">Yeast</name>
    <name type="synonym">Pichia pijperi</name>
    <dbReference type="NCBI Taxonomy" id="599730"/>
    <lineage>
        <taxon>Eukaryota</taxon>
        <taxon>Fungi</taxon>
        <taxon>Dikarya</taxon>
        <taxon>Ascomycota</taxon>
        <taxon>Saccharomycotina</taxon>
        <taxon>Saccharomycetes</taxon>
        <taxon>Phaffomycetales</taxon>
        <taxon>Wickerhamomycetaceae</taxon>
        <taxon>Wickerhamomyces</taxon>
    </lineage>
</organism>
<evidence type="ECO:0000256" key="1">
    <source>
        <dbReference type="SAM" id="MobiDB-lite"/>
    </source>
</evidence>
<reference evidence="2" key="1">
    <citation type="journal article" date="2021" name="Open Biol.">
        <title>Shared evolutionary footprints suggest mitochondrial oxidative damage underlies multiple complex I losses in fungi.</title>
        <authorList>
            <person name="Schikora-Tamarit M.A."/>
            <person name="Marcet-Houben M."/>
            <person name="Nosek J."/>
            <person name="Gabaldon T."/>
        </authorList>
    </citation>
    <scope>NUCLEOTIDE SEQUENCE</scope>
    <source>
        <strain evidence="2">CBS2887</strain>
    </source>
</reference>
<evidence type="ECO:0000313" key="2">
    <source>
        <dbReference type="EMBL" id="KAH3684815.1"/>
    </source>
</evidence>
<keyword evidence="3" id="KW-1185">Reference proteome</keyword>
<protein>
    <submittedName>
        <fullName evidence="2">Uncharacterized protein</fullName>
    </submittedName>
</protein>
<evidence type="ECO:0000313" key="3">
    <source>
        <dbReference type="Proteomes" id="UP000774326"/>
    </source>
</evidence>
<comment type="caution">
    <text evidence="2">The sequence shown here is derived from an EMBL/GenBank/DDBJ whole genome shotgun (WGS) entry which is preliminary data.</text>
</comment>
<feature type="region of interest" description="Disordered" evidence="1">
    <location>
        <begin position="44"/>
        <end position="92"/>
    </location>
</feature>
<gene>
    <name evidence="2" type="ORF">WICPIJ_004210</name>
</gene>
<dbReference type="Proteomes" id="UP000774326">
    <property type="component" value="Unassembled WGS sequence"/>
</dbReference>
<sequence length="105" mass="11840">MMIPRTTNLQTFKPNWESLKYCQGIMAPKYTKYSKLIIRSNTELTNESSDSRMCHASHPNAFPAAKETNNSSTPKVEPTPAQNKDTKAEYPKNDSLSIKSLFLAN</sequence>
<reference evidence="2" key="2">
    <citation type="submission" date="2021-01" db="EMBL/GenBank/DDBJ databases">
        <authorList>
            <person name="Schikora-Tamarit M.A."/>
        </authorList>
    </citation>
    <scope>NUCLEOTIDE SEQUENCE</scope>
    <source>
        <strain evidence="2">CBS2887</strain>
    </source>
</reference>
<name>A0A9P8TN49_WICPI</name>
<dbReference type="EMBL" id="JAEUBG010002305">
    <property type="protein sequence ID" value="KAH3684815.1"/>
    <property type="molecule type" value="Genomic_DNA"/>
</dbReference>
<dbReference type="AlphaFoldDB" id="A0A9P8TN49"/>
<accession>A0A9P8TN49</accession>
<proteinExistence type="predicted"/>